<dbReference type="OMA" id="QPCCLWK"/>
<proteinExistence type="predicted"/>
<dbReference type="KEGG" id="cel:CELE_R10E4.6"/>
<keyword evidence="1" id="KW-0812">Transmembrane</keyword>
<keyword evidence="1" id="KW-0472">Membrane</keyword>
<dbReference type="eggNOG" id="ENOG502R0PM">
    <property type="taxonomic scope" value="Eukaryota"/>
</dbReference>
<gene>
    <name evidence="2" type="ORF">CELE_R10E4.6</name>
    <name evidence="2 4" type="ORF">R10E4.6</name>
</gene>
<dbReference type="RefSeq" id="NP_497860.2">
    <property type="nucleotide sequence ID" value="NM_065459.2"/>
</dbReference>
<dbReference type="Proteomes" id="UP000001940">
    <property type="component" value="Chromosome III"/>
</dbReference>
<evidence type="ECO:0000313" key="4">
    <source>
        <dbReference type="WormBase" id="R10E4.6"/>
    </source>
</evidence>
<evidence type="ECO:0000313" key="3">
    <source>
        <dbReference type="Proteomes" id="UP000001940"/>
    </source>
</evidence>
<reference evidence="2 3" key="1">
    <citation type="journal article" date="1998" name="Science">
        <title>Genome sequence of the nematode C. elegans: a platform for investigating biology.</title>
        <authorList>
            <consortium name="The C. elegans sequencing consortium"/>
            <person name="Sulson J.E."/>
            <person name="Waterston R."/>
        </authorList>
    </citation>
    <scope>NUCLEOTIDE SEQUENCE [LARGE SCALE GENOMIC DNA]</scope>
    <source>
        <strain evidence="2 3">Bristol N2</strain>
    </source>
</reference>
<dbReference type="WormBase" id="R10E4.6">
    <property type="protein sequence ID" value="CE43515"/>
    <property type="gene ID" value="WBGene00011202"/>
</dbReference>
<dbReference type="UCSC" id="R10E4.6">
    <property type="organism name" value="c. elegans"/>
</dbReference>
<name>Q21903_CAEEL</name>
<dbReference type="AlphaFoldDB" id="Q21903"/>
<keyword evidence="1" id="KW-1133">Transmembrane helix</keyword>
<organism evidence="2 3">
    <name type="scientific">Caenorhabditis elegans</name>
    <dbReference type="NCBI Taxonomy" id="6239"/>
    <lineage>
        <taxon>Eukaryota</taxon>
        <taxon>Metazoa</taxon>
        <taxon>Ecdysozoa</taxon>
        <taxon>Nematoda</taxon>
        <taxon>Chromadorea</taxon>
        <taxon>Rhabditida</taxon>
        <taxon>Rhabditina</taxon>
        <taxon>Rhabditomorpha</taxon>
        <taxon>Rhabditoidea</taxon>
        <taxon>Rhabditidae</taxon>
        <taxon>Peloderinae</taxon>
        <taxon>Caenorhabditis</taxon>
    </lineage>
</organism>
<dbReference type="OrthoDB" id="5775071at2759"/>
<accession>Q21903</accession>
<dbReference type="InParanoid" id="Q21903"/>
<feature type="transmembrane region" description="Helical" evidence="1">
    <location>
        <begin position="20"/>
        <end position="39"/>
    </location>
</feature>
<dbReference type="EMBL" id="BX284603">
    <property type="protein sequence ID" value="CAA90767.2"/>
    <property type="molecule type" value="Genomic_DNA"/>
</dbReference>
<dbReference type="HOGENOM" id="CLU_894976_0_0_1"/>
<dbReference type="AGR" id="WB:WBGene00011202"/>
<evidence type="ECO:0000256" key="1">
    <source>
        <dbReference type="SAM" id="Phobius"/>
    </source>
</evidence>
<protein>
    <submittedName>
        <fullName evidence="2">DUF1996 domain-containing protein</fullName>
    </submittedName>
</protein>
<keyword evidence="3" id="KW-1185">Reference proteome</keyword>
<dbReference type="GeneID" id="187771"/>
<dbReference type="Bgee" id="WBGene00011202">
    <property type="expression patterns" value="Expressed in adult organism and 3 other cell types or tissues"/>
</dbReference>
<dbReference type="CTD" id="187771"/>
<sequence length="386" mass="44945">MHFQISRSWGKKQETRQMKTVFIVVLSFSSLLTLISLESRSTFRCEKIKEMFQAAFLFSLIIHCTGYRMMTPISNFIIDSQRKEGVRYDDQNELRFHLHEVVKEAFSDAIHQNLEGIDYYSQGIAESEQKIVLLGDRITGDNVSNFCGSLARKQFFHVPIHFRDGIHFNPIKQIPIPVVNLTIHIPDRWFRDPGSRSPLMYVCYEGETFLKIHPIETKPMDWGENARFRTTSIVNSYNERSRIREILVVLDDFWNNRYLLPRNLDARAILDTKSILPRITFGKECDPSLGIEQPCCLWKFQFEDIDGVPQAFHRCFGSIPSEALKSNQIPEALADLLLRGKMTRRFLSPPTRVCREVSFKPMIVKRPDGKYMKMERLDAVKCAAFY</sequence>
<dbReference type="PaxDb" id="6239-R10E4.6"/>
<dbReference type="FunCoup" id="Q21903">
    <property type="interactions" value="343"/>
</dbReference>
<evidence type="ECO:0000313" key="2">
    <source>
        <dbReference type="EMBL" id="CAA90767.2"/>
    </source>
</evidence>